<name>W6YK85_COCC2</name>
<dbReference type="EMBL" id="KI964654">
    <property type="protein sequence ID" value="EUC31671.1"/>
    <property type="molecule type" value="Genomic_DNA"/>
</dbReference>
<organism evidence="1 2">
    <name type="scientific">Cochliobolus carbonum (strain 26-R-13)</name>
    <name type="common">Maize leaf spot fungus</name>
    <name type="synonym">Bipolaris zeicola</name>
    <dbReference type="NCBI Taxonomy" id="930089"/>
    <lineage>
        <taxon>Eukaryota</taxon>
        <taxon>Fungi</taxon>
        <taxon>Dikarya</taxon>
        <taxon>Ascomycota</taxon>
        <taxon>Pezizomycotina</taxon>
        <taxon>Dothideomycetes</taxon>
        <taxon>Pleosporomycetidae</taxon>
        <taxon>Pleosporales</taxon>
        <taxon>Pleosporineae</taxon>
        <taxon>Pleosporaceae</taxon>
        <taxon>Bipolaris</taxon>
    </lineage>
</organism>
<dbReference type="GeneID" id="19146229"/>
<dbReference type="AlphaFoldDB" id="W6YK85"/>
<evidence type="ECO:0000313" key="1">
    <source>
        <dbReference type="EMBL" id="EUC31671.1"/>
    </source>
</evidence>
<dbReference type="KEGG" id="bze:COCCADRAFT_27627"/>
<dbReference type="HOGENOM" id="CLU_2133087_0_0_1"/>
<dbReference type="Proteomes" id="UP000053841">
    <property type="component" value="Unassembled WGS sequence"/>
</dbReference>
<reference evidence="1 2" key="1">
    <citation type="journal article" date="2013" name="PLoS Genet.">
        <title>Comparative genome structure, secondary metabolite, and effector coding capacity across Cochliobolus pathogens.</title>
        <authorList>
            <person name="Condon B.J."/>
            <person name="Leng Y."/>
            <person name="Wu D."/>
            <person name="Bushley K.E."/>
            <person name="Ohm R.A."/>
            <person name="Otillar R."/>
            <person name="Martin J."/>
            <person name="Schackwitz W."/>
            <person name="Grimwood J."/>
            <person name="MohdZainudin N."/>
            <person name="Xue C."/>
            <person name="Wang R."/>
            <person name="Manning V.A."/>
            <person name="Dhillon B."/>
            <person name="Tu Z.J."/>
            <person name="Steffenson B.J."/>
            <person name="Salamov A."/>
            <person name="Sun H."/>
            <person name="Lowry S."/>
            <person name="LaButti K."/>
            <person name="Han J."/>
            <person name="Copeland A."/>
            <person name="Lindquist E."/>
            <person name="Barry K."/>
            <person name="Schmutz J."/>
            <person name="Baker S.E."/>
            <person name="Ciuffetti L.M."/>
            <person name="Grigoriev I.V."/>
            <person name="Zhong S."/>
            <person name="Turgeon B.G."/>
        </authorList>
    </citation>
    <scope>NUCLEOTIDE SEQUENCE [LARGE SCALE GENOMIC DNA]</scope>
    <source>
        <strain evidence="1 2">26-R-13</strain>
    </source>
</reference>
<keyword evidence="2" id="KW-1185">Reference proteome</keyword>
<dbReference type="RefSeq" id="XP_007714000.1">
    <property type="nucleotide sequence ID" value="XM_007715810.1"/>
</dbReference>
<protein>
    <submittedName>
        <fullName evidence="1">Uncharacterized protein</fullName>
    </submittedName>
</protein>
<sequence length="113" mass="12955">MAREGLQAITFRPGNLKKRQIYPHVASSRLRNLPQHGTFRSIIDLAPDTIRRLAIKREIYKPPSPKTTKRDRIESTVCTIILLRSDYAGNTPSMRLLAYNHARVTPMEPMELS</sequence>
<evidence type="ECO:0000313" key="2">
    <source>
        <dbReference type="Proteomes" id="UP000053841"/>
    </source>
</evidence>
<gene>
    <name evidence="1" type="ORF">COCCADRAFT_27627</name>
</gene>
<proteinExistence type="predicted"/>
<accession>W6YK85</accession>